<evidence type="ECO:0000256" key="2">
    <source>
        <dbReference type="ARBA" id="ARBA00022723"/>
    </source>
</evidence>
<evidence type="ECO:0000313" key="6">
    <source>
        <dbReference type="EMBL" id="KAJ0214436.1"/>
    </source>
</evidence>
<reference evidence="6 7" key="1">
    <citation type="journal article" date="2017" name="Nat. Commun.">
        <title>Genome assembly with in vitro proximity ligation data and whole-genome triplication in lettuce.</title>
        <authorList>
            <person name="Reyes-Chin-Wo S."/>
            <person name="Wang Z."/>
            <person name="Yang X."/>
            <person name="Kozik A."/>
            <person name="Arikit S."/>
            <person name="Song C."/>
            <person name="Xia L."/>
            <person name="Froenicke L."/>
            <person name="Lavelle D.O."/>
            <person name="Truco M.J."/>
            <person name="Xia R."/>
            <person name="Zhu S."/>
            <person name="Xu C."/>
            <person name="Xu H."/>
            <person name="Xu X."/>
            <person name="Cox K."/>
            <person name="Korf I."/>
            <person name="Meyers B.C."/>
            <person name="Michelmore R.W."/>
        </authorList>
    </citation>
    <scope>NUCLEOTIDE SEQUENCE [LARGE SCALE GENOMIC DNA]</scope>
    <source>
        <strain evidence="7">cv. Salinas</strain>
        <tissue evidence="6">Seedlings</tissue>
    </source>
</reference>
<dbReference type="PANTHER" id="PTHR46481:SF10">
    <property type="entry name" value="ZINC FINGER BED DOMAIN-CONTAINING PROTEIN 39"/>
    <property type="match status" value="1"/>
</dbReference>
<evidence type="ECO:0000313" key="7">
    <source>
        <dbReference type="Proteomes" id="UP000235145"/>
    </source>
</evidence>
<keyword evidence="4" id="KW-0862">Zinc</keyword>
<dbReference type="InterPro" id="IPR052035">
    <property type="entry name" value="ZnF_BED_domain_contain"/>
</dbReference>
<dbReference type="Proteomes" id="UP000235145">
    <property type="component" value="Unassembled WGS sequence"/>
</dbReference>
<evidence type="ECO:0000256" key="5">
    <source>
        <dbReference type="ARBA" id="ARBA00023242"/>
    </source>
</evidence>
<dbReference type="AlphaFoldDB" id="A0A9R1W1D0"/>
<name>A0A9R1W1D0_LACSA</name>
<proteinExistence type="predicted"/>
<gene>
    <name evidence="6" type="ORF">LSAT_V11C400187070</name>
</gene>
<organism evidence="6 7">
    <name type="scientific">Lactuca sativa</name>
    <name type="common">Garden lettuce</name>
    <dbReference type="NCBI Taxonomy" id="4236"/>
    <lineage>
        <taxon>Eukaryota</taxon>
        <taxon>Viridiplantae</taxon>
        <taxon>Streptophyta</taxon>
        <taxon>Embryophyta</taxon>
        <taxon>Tracheophyta</taxon>
        <taxon>Spermatophyta</taxon>
        <taxon>Magnoliopsida</taxon>
        <taxon>eudicotyledons</taxon>
        <taxon>Gunneridae</taxon>
        <taxon>Pentapetalae</taxon>
        <taxon>asterids</taxon>
        <taxon>campanulids</taxon>
        <taxon>Asterales</taxon>
        <taxon>Asteraceae</taxon>
        <taxon>Cichorioideae</taxon>
        <taxon>Cichorieae</taxon>
        <taxon>Lactucinae</taxon>
        <taxon>Lactuca</taxon>
    </lineage>
</organism>
<keyword evidence="7" id="KW-1185">Reference proteome</keyword>
<keyword evidence="5" id="KW-0539">Nucleus</keyword>
<evidence type="ECO:0000256" key="4">
    <source>
        <dbReference type="ARBA" id="ARBA00022833"/>
    </source>
</evidence>
<protein>
    <submittedName>
        <fullName evidence="6">Uncharacterized protein</fullName>
    </submittedName>
</protein>
<evidence type="ECO:0000256" key="3">
    <source>
        <dbReference type="ARBA" id="ARBA00022771"/>
    </source>
</evidence>
<dbReference type="EMBL" id="NBSK02000004">
    <property type="protein sequence ID" value="KAJ0214436.1"/>
    <property type="molecule type" value="Genomic_DNA"/>
</dbReference>
<comment type="caution">
    <text evidence="6">The sequence shown here is derived from an EMBL/GenBank/DDBJ whole genome shotgun (WGS) entry which is preliminary data.</text>
</comment>
<keyword evidence="3" id="KW-0863">Zinc-finger</keyword>
<comment type="subcellular location">
    <subcellularLocation>
        <location evidence="1">Nucleus</location>
    </subcellularLocation>
</comment>
<sequence>MTSTKSDCFKIYEHEKKTLTDLKKKSSHQKIEYMVIIRLKKRVLILRMTMLHTMIGVEKTKIIFSRVRKLTCGGRLFHVRCCAHILNLLVKDGLAMIDYVIGKFVRVKLQTFYISCKYKIESYCLIFQHD</sequence>
<accession>A0A9R1W1D0</accession>
<dbReference type="GO" id="GO:0008270">
    <property type="term" value="F:zinc ion binding"/>
    <property type="evidence" value="ECO:0007669"/>
    <property type="project" value="UniProtKB-KW"/>
</dbReference>
<keyword evidence="2" id="KW-0479">Metal-binding</keyword>
<dbReference type="GO" id="GO:0005634">
    <property type="term" value="C:nucleus"/>
    <property type="evidence" value="ECO:0007669"/>
    <property type="project" value="UniProtKB-SubCell"/>
</dbReference>
<dbReference type="PANTHER" id="PTHR46481">
    <property type="entry name" value="ZINC FINGER BED DOMAIN-CONTAINING PROTEIN 4"/>
    <property type="match status" value="1"/>
</dbReference>
<evidence type="ECO:0000256" key="1">
    <source>
        <dbReference type="ARBA" id="ARBA00004123"/>
    </source>
</evidence>